<keyword evidence="2" id="KW-0067">ATP-binding</keyword>
<feature type="domain" description="AMP-dependent synthetase/ligase" evidence="3">
    <location>
        <begin position="206"/>
        <end position="301"/>
    </location>
</feature>
<sequence>MHSDKSQNERKPEWAISDRALSSQSLFCVGLHDTQGQSQIEYILNHSEASVVICSLDKVHKLLSMADQLPLLKIGKQSKIDHHPPKPSNNFVLLYTSGTTGNPKGVIGTHRNYTYSTISNVLSKSHLSKNQVFISHLTMAYCCEKDALGVSRILSRFYDTISAITINAPSVKGMISRKAVSEKIENLLAGKNYHHSIWDPLIFDKTKATLSNKIELIVTGSAPLEPKILNFLCISFQSLILESYGMTEVPISAIGTSPEDLESGIIGVPQVGVEVRLRDVPDMEYLTTDIPSPRGEILLRSIVGDGWYATGDIAKINPNGTISIIDRKESISKLSQGEYVSSQKIENVLSKHPLIM</sequence>
<dbReference type="Proteomes" id="UP000245591">
    <property type="component" value="Unassembled WGS sequence"/>
</dbReference>
<evidence type="ECO:0000256" key="1">
    <source>
        <dbReference type="ARBA" id="ARBA00022741"/>
    </source>
</evidence>
<dbReference type="PROSITE" id="PS00455">
    <property type="entry name" value="AMP_BINDING"/>
    <property type="match status" value="1"/>
</dbReference>
<keyword evidence="5" id="KW-1185">Reference proteome</keyword>
<dbReference type="Pfam" id="PF00501">
    <property type="entry name" value="AMP-binding"/>
    <property type="match status" value="2"/>
</dbReference>
<accession>A0A2U1IX60</accession>
<dbReference type="Gene3D" id="3.40.50.12780">
    <property type="entry name" value="N-terminal domain of ligase-like"/>
    <property type="match status" value="1"/>
</dbReference>
<evidence type="ECO:0000313" key="4">
    <source>
        <dbReference type="EMBL" id="PVZ97399.1"/>
    </source>
</evidence>
<protein>
    <recommendedName>
        <fullName evidence="3">AMP-dependent synthetase/ligase domain-containing protein</fullName>
    </recommendedName>
</protein>
<dbReference type="PANTHER" id="PTHR43272">
    <property type="entry name" value="LONG-CHAIN-FATTY-ACID--COA LIGASE"/>
    <property type="match status" value="1"/>
</dbReference>
<keyword evidence="1" id="KW-0547">Nucleotide-binding</keyword>
<dbReference type="SUPFAM" id="SSF56801">
    <property type="entry name" value="Acetyl-CoA synthetase-like"/>
    <property type="match status" value="1"/>
</dbReference>
<dbReference type="EMBL" id="MBFU01000838">
    <property type="protein sequence ID" value="PVZ97399.1"/>
    <property type="molecule type" value="Genomic_DNA"/>
</dbReference>
<evidence type="ECO:0000313" key="5">
    <source>
        <dbReference type="Proteomes" id="UP000245591"/>
    </source>
</evidence>
<dbReference type="GO" id="GO:0016020">
    <property type="term" value="C:membrane"/>
    <property type="evidence" value="ECO:0007669"/>
    <property type="project" value="TreeGrafter"/>
</dbReference>
<evidence type="ECO:0000256" key="2">
    <source>
        <dbReference type="ARBA" id="ARBA00022840"/>
    </source>
</evidence>
<dbReference type="InterPro" id="IPR042099">
    <property type="entry name" value="ANL_N_sf"/>
</dbReference>
<dbReference type="PANTHER" id="PTHR43272:SF33">
    <property type="entry name" value="AMP-BINDING DOMAIN-CONTAINING PROTEIN-RELATED"/>
    <property type="match status" value="1"/>
</dbReference>
<organism evidence="4 5">
    <name type="scientific">Smittium angustum</name>
    <dbReference type="NCBI Taxonomy" id="133377"/>
    <lineage>
        <taxon>Eukaryota</taxon>
        <taxon>Fungi</taxon>
        <taxon>Fungi incertae sedis</taxon>
        <taxon>Zoopagomycota</taxon>
        <taxon>Kickxellomycotina</taxon>
        <taxon>Harpellomycetes</taxon>
        <taxon>Harpellales</taxon>
        <taxon>Legeriomycetaceae</taxon>
        <taxon>Smittium</taxon>
    </lineage>
</organism>
<feature type="domain" description="AMP-dependent synthetase/ligase" evidence="3">
    <location>
        <begin position="9"/>
        <end position="144"/>
    </location>
</feature>
<dbReference type="GO" id="GO:0004467">
    <property type="term" value="F:long-chain fatty acid-CoA ligase activity"/>
    <property type="evidence" value="ECO:0007669"/>
    <property type="project" value="TreeGrafter"/>
</dbReference>
<gene>
    <name evidence="4" type="ORF">BB558_006638</name>
</gene>
<comment type="caution">
    <text evidence="4">The sequence shown here is derived from an EMBL/GenBank/DDBJ whole genome shotgun (WGS) entry which is preliminary data.</text>
</comment>
<proteinExistence type="predicted"/>
<dbReference type="AlphaFoldDB" id="A0A2U1IX60"/>
<reference evidence="4 5" key="1">
    <citation type="journal article" date="2018" name="MBio">
        <title>Comparative Genomics Reveals the Core Gene Toolbox for the Fungus-Insect Symbiosis.</title>
        <authorList>
            <person name="Wang Y."/>
            <person name="Stata M."/>
            <person name="Wang W."/>
            <person name="Stajich J.E."/>
            <person name="White M.M."/>
            <person name="Moncalvo J.M."/>
        </authorList>
    </citation>
    <scope>NUCLEOTIDE SEQUENCE [LARGE SCALE GENOMIC DNA]</scope>
    <source>
        <strain evidence="4 5">AUS-126-30</strain>
    </source>
</reference>
<dbReference type="GO" id="GO:0005783">
    <property type="term" value="C:endoplasmic reticulum"/>
    <property type="evidence" value="ECO:0007669"/>
    <property type="project" value="TreeGrafter"/>
</dbReference>
<dbReference type="GO" id="GO:0005524">
    <property type="term" value="F:ATP binding"/>
    <property type="evidence" value="ECO:0007669"/>
    <property type="project" value="UniProtKB-KW"/>
</dbReference>
<dbReference type="InterPro" id="IPR000873">
    <property type="entry name" value="AMP-dep_synth/lig_dom"/>
</dbReference>
<evidence type="ECO:0000259" key="3">
    <source>
        <dbReference type="Pfam" id="PF00501"/>
    </source>
</evidence>
<name>A0A2U1IX60_SMIAN</name>
<dbReference type="InterPro" id="IPR020845">
    <property type="entry name" value="AMP-binding_CS"/>
</dbReference>